<dbReference type="EMBL" id="CM037151">
    <property type="protein sequence ID" value="KAH7842594.1"/>
    <property type="molecule type" value="Genomic_DNA"/>
</dbReference>
<keyword evidence="2" id="KW-1185">Reference proteome</keyword>
<gene>
    <name evidence="1" type="ORF">Vadar_007070</name>
</gene>
<sequence>MSPNNPNRSAPRGFVWLNMVDEMGNKNVSGLNGMILKHIQCFAWFGSLVSSSLIRETTENESANEEGEKREGEARENLSQQANHGGDVRGENQINQEGEQGKDFHGKVEGLSSDNKPEGGDPPVAEQTLDDKEELPIELNDESLQDSIIQAAASPADVKETEPNLEENLLVTSYDNQIKKQKSSRRAEEVKASNSISDTGSELLGTSITDDQQETETIQEANSLGTSSNTFEEIPQTREKCMLLTGNMDKMDITENEDTKQAVNETNTDEVDSSQSELVMVSSDTGNGKENVENREFTEMTPAMETVQTELPTTECNNEEEEPEEKVIEAIEEKDEKNQELDTGILPSAGNGTEDSGGVQLRKSPSFVFDNSMEARPEESDQTPLLHHKKTHTRSPSIFNGDPIQNQVVPAEEKTIKVERSDSDKSRAPFQNLLKKDEEKANVKVKPKEQDNEKKGVEEPLTGATKEVEVTNANGKPKPRRVEDNKKAFKESLINQVVELLINDKVFPIRVVEEPVVANGYMNMMCHCKDRSSARTDSPSSFEEQSDSEKGDNVGNALMVCNKGVSFDMPKKDLIGETIALREDVKSNNLSLPFVEDDRNHTNEVVVEPNEAFLGAAAALVDDDHHSQDPENVLLVEHHIVEEPDDINSVDSSLKVNSVVSNSFVVDSNSPLEDEEASDSTFDTESELTGVSIIDDRQETETKKEVENEFGNKCGEDARTEVNLSKNGSSKPAQGASSLGTSSNTFEQVPQPQDKSMILNEHKRSVEESNQIPLLHHKKT</sequence>
<organism evidence="1 2">
    <name type="scientific">Vaccinium darrowii</name>
    <dbReference type="NCBI Taxonomy" id="229202"/>
    <lineage>
        <taxon>Eukaryota</taxon>
        <taxon>Viridiplantae</taxon>
        <taxon>Streptophyta</taxon>
        <taxon>Embryophyta</taxon>
        <taxon>Tracheophyta</taxon>
        <taxon>Spermatophyta</taxon>
        <taxon>Magnoliopsida</taxon>
        <taxon>eudicotyledons</taxon>
        <taxon>Gunneridae</taxon>
        <taxon>Pentapetalae</taxon>
        <taxon>asterids</taxon>
        <taxon>Ericales</taxon>
        <taxon>Ericaceae</taxon>
        <taxon>Vaccinioideae</taxon>
        <taxon>Vaccinieae</taxon>
        <taxon>Vaccinium</taxon>
    </lineage>
</organism>
<name>A0ACB7XNU2_9ERIC</name>
<accession>A0ACB7XNU2</accession>
<comment type="caution">
    <text evidence="1">The sequence shown here is derived from an EMBL/GenBank/DDBJ whole genome shotgun (WGS) entry which is preliminary data.</text>
</comment>
<evidence type="ECO:0000313" key="2">
    <source>
        <dbReference type="Proteomes" id="UP000828048"/>
    </source>
</evidence>
<reference evidence="1 2" key="1">
    <citation type="journal article" date="2021" name="Hortic Res">
        <title>High-quality reference genome and annotation aids understanding of berry development for evergreen blueberry (Vaccinium darrowii).</title>
        <authorList>
            <person name="Yu J."/>
            <person name="Hulse-Kemp A.M."/>
            <person name="Babiker E."/>
            <person name="Staton M."/>
        </authorList>
    </citation>
    <scope>NUCLEOTIDE SEQUENCE [LARGE SCALE GENOMIC DNA]</scope>
    <source>
        <strain evidence="2">cv. NJ 8807/NJ 8810</strain>
        <tissue evidence="1">Young leaf</tissue>
    </source>
</reference>
<proteinExistence type="predicted"/>
<dbReference type="Proteomes" id="UP000828048">
    <property type="component" value="Chromosome 1"/>
</dbReference>
<evidence type="ECO:0000313" key="1">
    <source>
        <dbReference type="EMBL" id="KAH7842594.1"/>
    </source>
</evidence>
<protein>
    <submittedName>
        <fullName evidence="1">Uncharacterized protein</fullName>
    </submittedName>
</protein>